<dbReference type="GO" id="GO:0046872">
    <property type="term" value="F:metal ion binding"/>
    <property type="evidence" value="ECO:0007669"/>
    <property type="project" value="UniProtKB-KW"/>
</dbReference>
<evidence type="ECO:0000256" key="5">
    <source>
        <dbReference type="ARBA" id="ARBA00022722"/>
    </source>
</evidence>
<keyword evidence="7" id="KW-0255">Endonuclease</keyword>
<dbReference type="Pfam" id="PF05840">
    <property type="entry name" value="Phage_GPA"/>
    <property type="match status" value="1"/>
</dbReference>
<name>A0A377N7S9_9GAMM</name>
<dbReference type="RefSeq" id="WP_128124406.1">
    <property type="nucleotide sequence ID" value="NZ_VXKG01000003.1"/>
</dbReference>
<keyword evidence="4" id="KW-0235">DNA replication</keyword>
<dbReference type="InterPro" id="IPR019761">
    <property type="entry name" value="DNA-dir_RNA_pol-M_15_CS"/>
</dbReference>
<proteinExistence type="inferred from homology"/>
<evidence type="ECO:0000313" key="12">
    <source>
        <dbReference type="EMBL" id="STQ42854.1"/>
    </source>
</evidence>
<dbReference type="EMBL" id="UGGO01000001">
    <property type="protein sequence ID" value="STQ42854.1"/>
    <property type="molecule type" value="Genomic_DNA"/>
</dbReference>
<dbReference type="AlphaFoldDB" id="A0A377N7S9"/>
<evidence type="ECO:0000259" key="11">
    <source>
        <dbReference type="Pfam" id="PF05840"/>
    </source>
</evidence>
<evidence type="ECO:0000256" key="4">
    <source>
        <dbReference type="ARBA" id="ARBA00022705"/>
    </source>
</evidence>
<comment type="function">
    <text evidence="1">Possible endonuclease which induces a single-strand cut and initiates DNA replication.</text>
</comment>
<gene>
    <name evidence="12" type="ORF">NCTC12157_00520</name>
</gene>
<comment type="similarity">
    <text evidence="3">Belongs to the phage GPA family.</text>
</comment>
<keyword evidence="10" id="KW-0804">Transcription</keyword>
<evidence type="ECO:0000313" key="13">
    <source>
        <dbReference type="Proteomes" id="UP000254304"/>
    </source>
</evidence>
<dbReference type="GO" id="GO:0006260">
    <property type="term" value="P:DNA replication"/>
    <property type="evidence" value="ECO:0007669"/>
    <property type="project" value="UniProtKB-KW"/>
</dbReference>
<keyword evidence="9" id="KW-0862">Zinc</keyword>
<reference evidence="12 13" key="1">
    <citation type="submission" date="2018-06" db="EMBL/GenBank/DDBJ databases">
        <authorList>
            <consortium name="Pathogen Informatics"/>
            <person name="Doyle S."/>
        </authorList>
    </citation>
    <scope>NUCLEOTIDE SEQUENCE [LARGE SCALE GENOMIC DNA]</scope>
    <source>
        <strain evidence="12 13">NCTC12157</strain>
    </source>
</reference>
<evidence type="ECO:0000256" key="9">
    <source>
        <dbReference type="ARBA" id="ARBA00022833"/>
    </source>
</evidence>
<keyword evidence="8" id="KW-0378">Hydrolase</keyword>
<keyword evidence="6" id="KW-0479">Metal-binding</keyword>
<evidence type="ECO:0000256" key="6">
    <source>
        <dbReference type="ARBA" id="ARBA00022723"/>
    </source>
</evidence>
<feature type="domain" description="Replication gene A protein-like" evidence="11">
    <location>
        <begin position="131"/>
        <end position="454"/>
    </location>
</feature>
<comment type="similarity">
    <text evidence="2">Belongs to the archaeal RpoM/eukaryotic RPA12/RPB9/RPC11 RNA polymerase family.</text>
</comment>
<organism evidence="12 13">
    <name type="scientific">Ewingella americana</name>
    <dbReference type="NCBI Taxonomy" id="41202"/>
    <lineage>
        <taxon>Bacteria</taxon>
        <taxon>Pseudomonadati</taxon>
        <taxon>Pseudomonadota</taxon>
        <taxon>Gammaproteobacteria</taxon>
        <taxon>Enterobacterales</taxon>
        <taxon>Yersiniaceae</taxon>
        <taxon>Ewingella</taxon>
    </lineage>
</organism>
<evidence type="ECO:0000256" key="3">
    <source>
        <dbReference type="ARBA" id="ARBA00009260"/>
    </source>
</evidence>
<dbReference type="GO" id="GO:0004519">
    <property type="term" value="F:endonuclease activity"/>
    <property type="evidence" value="ECO:0007669"/>
    <property type="project" value="UniProtKB-KW"/>
</dbReference>
<evidence type="ECO:0000256" key="7">
    <source>
        <dbReference type="ARBA" id="ARBA00022759"/>
    </source>
</evidence>
<evidence type="ECO:0000256" key="10">
    <source>
        <dbReference type="ARBA" id="ARBA00023163"/>
    </source>
</evidence>
<keyword evidence="5" id="KW-0540">Nuclease</keyword>
<dbReference type="GeneID" id="78381431"/>
<evidence type="ECO:0000256" key="2">
    <source>
        <dbReference type="ARBA" id="ARBA00008925"/>
    </source>
</evidence>
<protein>
    <submittedName>
        <fullName evidence="12">Bacteriophage replication gene A protein (GPA)</fullName>
    </submittedName>
</protein>
<dbReference type="GO" id="GO:0016787">
    <property type="term" value="F:hydrolase activity"/>
    <property type="evidence" value="ECO:0007669"/>
    <property type="project" value="UniProtKB-KW"/>
</dbReference>
<sequence>MTPSTGNGQHHAVRQWQQEQFAPGAPDEISLTERQLWHQNSLDHDWRAEYLAGMPDFLARYFGDRYSKLLEAGPTGRRRANTFLRTTVGKSVLPRLRKVCAQYTTSYQAAGVTPFPFVTDLEKLPTFGRDELRNLAHSIANFMGESFADFISLAFPNEAADEKDMNRRTLATFKHLGKLTKQAGINPPYWQQFTAGNSFTPRHAESGLLRMMAPEWWRGKLKRSRDLQREHMAIAVGQVQKAASAYVSRSTKGEWIEQKKRNREFFKSYDLQNEETGERLSLADMVDASNANPAKRRCELMVRMRGFEDLATEMGMAGEFYTITAPSKYHAVHSKGGFVSQWNGASPRQTQKYLCGVWAKARAAFSRAGISVFGFRVVEPHHDGTPHWHMLLFMPPSDVEQVRDILCYYSRREESEELQSAYALKARFHVEPIDPEKGSATGYIAKYISKNIDGFALDGEADDETGENLKDMAKSVSAWASRWRIRQFQQIGGAPVTVWRELRRMGDKTLENSLMDAVLASADVGDWAAYTQAQGGALVKRRDLVVRLMYEITECGNEYAEDVQRVQGIYSPLIGSGSEVETRLVKWAIVPKLAASEAAAAVPGGPAAPWSSVNNCTQSTITELKKGIGIQHQDGDQMAKALLRGNIVRLDDETEMILRDGEVRLRPRRRYCRSCGDLLSAETSSFDNEGACSACDEQEVRKPCASELDIYNTFMALGI</sequence>
<dbReference type="InterPro" id="IPR008766">
    <property type="entry name" value="Replication_gene_A-like"/>
</dbReference>
<accession>A0A377N7S9</accession>
<dbReference type="Proteomes" id="UP000254304">
    <property type="component" value="Unassembled WGS sequence"/>
</dbReference>
<evidence type="ECO:0000256" key="8">
    <source>
        <dbReference type="ARBA" id="ARBA00022801"/>
    </source>
</evidence>
<dbReference type="PROSITE" id="PS01030">
    <property type="entry name" value="RNA_POL_M_15KD"/>
    <property type="match status" value="1"/>
</dbReference>
<evidence type="ECO:0000256" key="1">
    <source>
        <dbReference type="ARBA" id="ARBA00003293"/>
    </source>
</evidence>